<dbReference type="PANTHER" id="PTHR23073">
    <property type="entry name" value="26S PROTEASOME REGULATORY SUBUNIT"/>
    <property type="match status" value="1"/>
</dbReference>
<dbReference type="CDD" id="cd19481">
    <property type="entry name" value="RecA-like_protease"/>
    <property type="match status" value="1"/>
</dbReference>
<comment type="caution">
    <text evidence="5">The sequence shown here is derived from an EMBL/GenBank/DDBJ whole genome shotgun (WGS) entry which is preliminary data.</text>
</comment>
<dbReference type="SMART" id="SM00382">
    <property type="entry name" value="AAA"/>
    <property type="match status" value="1"/>
</dbReference>
<organism evidence="5 6">
    <name type="scientific">Laedolimicola ammoniilytica</name>
    <dbReference type="NCBI Taxonomy" id="2981771"/>
    <lineage>
        <taxon>Bacteria</taxon>
        <taxon>Bacillati</taxon>
        <taxon>Bacillota</taxon>
        <taxon>Clostridia</taxon>
        <taxon>Lachnospirales</taxon>
        <taxon>Lachnospiraceae</taxon>
        <taxon>Laedolimicola</taxon>
    </lineage>
</organism>
<protein>
    <submittedName>
        <fullName evidence="5">ATP-binding protein</fullName>
    </submittedName>
</protein>
<dbReference type="InterPro" id="IPR003593">
    <property type="entry name" value="AAA+_ATPase"/>
</dbReference>
<evidence type="ECO:0000256" key="3">
    <source>
        <dbReference type="ARBA" id="ARBA00022840"/>
    </source>
</evidence>
<dbReference type="InterPro" id="IPR050221">
    <property type="entry name" value="26S_Proteasome_ATPase"/>
</dbReference>
<evidence type="ECO:0000313" key="6">
    <source>
        <dbReference type="Proteomes" id="UP001652461"/>
    </source>
</evidence>
<evidence type="ECO:0000256" key="2">
    <source>
        <dbReference type="ARBA" id="ARBA00022741"/>
    </source>
</evidence>
<dbReference type="EMBL" id="JAOQKC010000007">
    <property type="protein sequence ID" value="MCU6696604.1"/>
    <property type="molecule type" value="Genomic_DNA"/>
</dbReference>
<accession>A0ABT2RWA7</accession>
<proteinExistence type="inferred from homology"/>
<evidence type="ECO:0000313" key="5">
    <source>
        <dbReference type="EMBL" id="MCU6696604.1"/>
    </source>
</evidence>
<reference evidence="5 6" key="1">
    <citation type="journal article" date="2021" name="ISME Commun">
        <title>Automated analysis of genomic sequences facilitates high-throughput and comprehensive description of bacteria.</title>
        <authorList>
            <person name="Hitch T.C.A."/>
        </authorList>
    </citation>
    <scope>NUCLEOTIDE SEQUENCE [LARGE SCALE GENOMIC DNA]</scope>
    <source>
        <strain evidence="5 6">Sanger_04</strain>
    </source>
</reference>
<dbReference type="InterPro" id="IPR003959">
    <property type="entry name" value="ATPase_AAA_core"/>
</dbReference>
<keyword evidence="3 5" id="KW-0067">ATP-binding</keyword>
<dbReference type="GO" id="GO:0005524">
    <property type="term" value="F:ATP binding"/>
    <property type="evidence" value="ECO:0007669"/>
    <property type="project" value="UniProtKB-KW"/>
</dbReference>
<gene>
    <name evidence="5" type="ORF">OCV63_06800</name>
</gene>
<keyword evidence="2" id="KW-0547">Nucleotide-binding</keyword>
<dbReference type="Gene3D" id="3.40.50.300">
    <property type="entry name" value="P-loop containing nucleotide triphosphate hydrolases"/>
    <property type="match status" value="1"/>
</dbReference>
<evidence type="ECO:0000259" key="4">
    <source>
        <dbReference type="SMART" id="SM00382"/>
    </source>
</evidence>
<dbReference type="Pfam" id="PF00004">
    <property type="entry name" value="AAA"/>
    <property type="match status" value="1"/>
</dbReference>
<comment type="similarity">
    <text evidence="1">Belongs to the AAA ATPase family.</text>
</comment>
<name>A0ABT2RWA7_9FIRM</name>
<keyword evidence="6" id="KW-1185">Reference proteome</keyword>
<dbReference type="SUPFAM" id="SSF52540">
    <property type="entry name" value="P-loop containing nucleoside triphosphate hydrolases"/>
    <property type="match status" value="1"/>
</dbReference>
<evidence type="ECO:0000256" key="1">
    <source>
        <dbReference type="ARBA" id="ARBA00006914"/>
    </source>
</evidence>
<dbReference type="Proteomes" id="UP001652461">
    <property type="component" value="Unassembled WGS sequence"/>
</dbReference>
<dbReference type="InterPro" id="IPR027417">
    <property type="entry name" value="P-loop_NTPase"/>
</dbReference>
<feature type="domain" description="AAA+ ATPase" evidence="4">
    <location>
        <begin position="388"/>
        <end position="520"/>
    </location>
</feature>
<sequence length="608" mass="68379">MRYTQMLNQRLKNAGREYARSRGAEKAEDLSKAIRTARREAEDTDSFFPWAEAAARLNWSGEEEQLIAVLWGLGSRKETLSEKEFLQLQEELAVGMENGLSIWYVQREEGIRLSPVLTGWLEGEIPELPEGLSLRLPEEETAYGLDALLQESDAIFRLADLQEPFCLCLAGESGSGREFAMERIALRQGLTLLLAEGDCFRATAEEQNACVLCARLYNAFFCIRLGKEERGRLLTWTEEKFSFYGLIRESSRTLREDGRAGVITRFLEKPDRSGKLQMAREVLGGCLGRLPEGMTEETLTGRQLPTGAYLKYLYSLRAELLLGPTDARKLLPPVEGGRLQLLPANRSFSELKLPAAQYGKLREICRMISARGRVLEQWGFGQKFSYGNGISVLFYGAPGTGKTMAAQVLAAELGLPLYRVDLSQLISKYIGETQKNIGQIFDEAERSECILLFDEADAIFTRRSDVSDAQDRYSNAETAYLLQRIEQYGGVCILATNLLQNFDDAFRRRISYMVHFPLPDEGLRQELWESIFPEETPLGEDLDPALLARAFELSGASIKNAALHGALLAAAEGTEVQMRHLMDSIRNEYEKQGKNFSASQRELLDAFR</sequence>
<dbReference type="RefSeq" id="WP_158363034.1">
    <property type="nucleotide sequence ID" value="NZ_JAOQKC010000007.1"/>
</dbReference>